<reference evidence="1" key="1">
    <citation type="submission" date="2020-09" db="EMBL/GenBank/DDBJ databases">
        <authorList>
            <person name="Blom J."/>
        </authorList>
    </citation>
    <scope>NUCLEOTIDE SEQUENCE</scope>
    <source>
        <strain evidence="1">No.66</strain>
    </source>
</reference>
<name>A0AAD1Q2C2_PLAAG</name>
<proteinExistence type="predicted"/>
<evidence type="ECO:0000313" key="2">
    <source>
        <dbReference type="Proteomes" id="UP001153761"/>
    </source>
</evidence>
<sequence>MSYFLQFWVSPPSTAENQVDTESAFDLRRPYLDQF</sequence>
<gene>
    <name evidence="1" type="ORF">PANO66_02391</name>
</gene>
<organism evidence="1 2">
    <name type="scientific">Planktothrix agardhii</name>
    <name type="common">Oscillatoria agardhii</name>
    <dbReference type="NCBI Taxonomy" id="1160"/>
    <lineage>
        <taxon>Bacteria</taxon>
        <taxon>Bacillati</taxon>
        <taxon>Cyanobacteriota</taxon>
        <taxon>Cyanophyceae</taxon>
        <taxon>Oscillatoriophycideae</taxon>
        <taxon>Oscillatoriales</taxon>
        <taxon>Microcoleaceae</taxon>
        <taxon>Planktothrix</taxon>
    </lineage>
</organism>
<accession>A0AAD1Q2C2</accession>
<dbReference type="Proteomes" id="UP001153761">
    <property type="component" value="Chromosome"/>
</dbReference>
<dbReference type="AlphaFoldDB" id="A0AAD1Q2C2"/>
<dbReference type="EMBL" id="LR882963">
    <property type="protein sequence ID" value="CAD5947495.1"/>
    <property type="molecule type" value="Genomic_DNA"/>
</dbReference>
<evidence type="ECO:0000313" key="1">
    <source>
        <dbReference type="EMBL" id="CAD5947495.1"/>
    </source>
</evidence>
<protein>
    <submittedName>
        <fullName evidence="1">Uncharacterized protein</fullName>
    </submittedName>
</protein>